<dbReference type="RefSeq" id="WP_343948772.1">
    <property type="nucleotide sequence ID" value="NZ_BAAAHQ010000004.1"/>
</dbReference>
<reference evidence="3" key="1">
    <citation type="journal article" date="2019" name="Int. J. Syst. Evol. Microbiol.">
        <title>The Global Catalogue of Microorganisms (GCM) 10K type strain sequencing project: providing services to taxonomists for standard genome sequencing and annotation.</title>
        <authorList>
            <consortium name="The Broad Institute Genomics Platform"/>
            <consortium name="The Broad Institute Genome Sequencing Center for Infectious Disease"/>
            <person name="Wu L."/>
            <person name="Ma J."/>
        </authorList>
    </citation>
    <scope>NUCLEOTIDE SEQUENCE [LARGE SCALE GENOMIC DNA]</scope>
    <source>
        <strain evidence="3">JCM 11136</strain>
    </source>
</reference>
<proteinExistence type="predicted"/>
<keyword evidence="3" id="KW-1185">Reference proteome</keyword>
<dbReference type="Pfam" id="PF01965">
    <property type="entry name" value="DJ-1_PfpI"/>
    <property type="match status" value="1"/>
</dbReference>
<evidence type="ECO:0000313" key="3">
    <source>
        <dbReference type="Proteomes" id="UP001501578"/>
    </source>
</evidence>
<name>A0ABP3ZC34_9ACTN</name>
<organism evidence="2 3">
    <name type="scientific">Nonomuraea longicatena</name>
    <dbReference type="NCBI Taxonomy" id="83682"/>
    <lineage>
        <taxon>Bacteria</taxon>
        <taxon>Bacillati</taxon>
        <taxon>Actinomycetota</taxon>
        <taxon>Actinomycetes</taxon>
        <taxon>Streptosporangiales</taxon>
        <taxon>Streptosporangiaceae</taxon>
        <taxon>Nonomuraea</taxon>
    </lineage>
</organism>
<dbReference type="PANTHER" id="PTHR43130">
    <property type="entry name" value="ARAC-FAMILY TRANSCRIPTIONAL REGULATOR"/>
    <property type="match status" value="1"/>
</dbReference>
<sequence length="250" mass="26163">MDANRRSMLKAVATGGVGAGLGALGLEAPAAARARGLRVAILLYDGFTALDAVGPYEVLCRVPDASVVTVAKRLGPVRTDTGVLGLVADRTLRQVRQADVLLVPGAGNRGVIAAMEDAETVDWVRRLHEHTTWTTSVCTGALILGAAGLLRGVPATTYWASRTYLETTFGALPSPDRFVESGKIITAAGVSAGIDMALHLAAKLTDVRTAQALQLAVEYDPQPPFDTGSPDKAGPDLQRLALKLVEEAAR</sequence>
<dbReference type="PANTHER" id="PTHR43130:SF2">
    <property type="entry name" value="DJ-1_PFPI DOMAIN-CONTAINING PROTEIN"/>
    <property type="match status" value="1"/>
</dbReference>
<dbReference type="InterPro" id="IPR002818">
    <property type="entry name" value="DJ-1/PfpI"/>
</dbReference>
<evidence type="ECO:0000313" key="2">
    <source>
        <dbReference type="EMBL" id="GAA0917186.1"/>
    </source>
</evidence>
<protein>
    <submittedName>
        <fullName evidence="2">DJ-1/PfpI family protein</fullName>
    </submittedName>
</protein>
<gene>
    <name evidence="2" type="ORF">GCM10009560_12960</name>
</gene>
<accession>A0ABP3ZC34</accession>
<dbReference type="EMBL" id="BAAAHQ010000004">
    <property type="protein sequence ID" value="GAA0917186.1"/>
    <property type="molecule type" value="Genomic_DNA"/>
</dbReference>
<dbReference type="InterPro" id="IPR029062">
    <property type="entry name" value="Class_I_gatase-like"/>
</dbReference>
<dbReference type="Gene3D" id="3.40.50.880">
    <property type="match status" value="1"/>
</dbReference>
<dbReference type="SUPFAM" id="SSF52317">
    <property type="entry name" value="Class I glutamine amidotransferase-like"/>
    <property type="match status" value="1"/>
</dbReference>
<feature type="domain" description="DJ-1/PfpI" evidence="1">
    <location>
        <begin position="38"/>
        <end position="201"/>
    </location>
</feature>
<dbReference type="InterPro" id="IPR052158">
    <property type="entry name" value="INH-QAR"/>
</dbReference>
<comment type="caution">
    <text evidence="2">The sequence shown here is derived from an EMBL/GenBank/DDBJ whole genome shotgun (WGS) entry which is preliminary data.</text>
</comment>
<dbReference type="PROSITE" id="PS51318">
    <property type="entry name" value="TAT"/>
    <property type="match status" value="1"/>
</dbReference>
<evidence type="ECO:0000259" key="1">
    <source>
        <dbReference type="Pfam" id="PF01965"/>
    </source>
</evidence>
<dbReference type="CDD" id="cd03139">
    <property type="entry name" value="GATase1_PfpI_2"/>
    <property type="match status" value="1"/>
</dbReference>
<dbReference type="Proteomes" id="UP001501578">
    <property type="component" value="Unassembled WGS sequence"/>
</dbReference>
<dbReference type="InterPro" id="IPR006311">
    <property type="entry name" value="TAT_signal"/>
</dbReference>